<keyword evidence="2" id="KW-0378">Hydrolase</keyword>
<dbReference type="PANTHER" id="PTHR35400">
    <property type="entry name" value="SLR1083 PROTEIN"/>
    <property type="match status" value="1"/>
</dbReference>
<dbReference type="Proteomes" id="UP001626628">
    <property type="component" value="Chromosome"/>
</dbReference>
<dbReference type="GO" id="GO:0004519">
    <property type="term" value="F:endonuclease activity"/>
    <property type="evidence" value="ECO:0007669"/>
    <property type="project" value="UniProtKB-KW"/>
</dbReference>
<gene>
    <name evidence="2" type="ORF">WAB15_26485</name>
</gene>
<dbReference type="Pfam" id="PF05685">
    <property type="entry name" value="Uma2"/>
    <property type="match status" value="1"/>
</dbReference>
<reference evidence="2 3" key="1">
    <citation type="submission" date="2024-03" db="EMBL/GenBank/DDBJ databases">
        <title>The complete genome of Streptomyces sirii sp.nov.</title>
        <authorList>
            <person name="Zakalyukina Y.V."/>
            <person name="Belik A.R."/>
            <person name="Biryukov M.V."/>
            <person name="Baturina O.A."/>
            <person name="Kabilov M.R."/>
        </authorList>
    </citation>
    <scope>NUCLEOTIDE SEQUENCE [LARGE SCALE GENOMIC DNA]</scope>
    <source>
        <strain evidence="2 3">BP-8</strain>
    </source>
</reference>
<keyword evidence="2" id="KW-0255">Endonuclease</keyword>
<dbReference type="EMBL" id="CP147982">
    <property type="protein sequence ID" value="WXK79255.1"/>
    <property type="molecule type" value="Genomic_DNA"/>
</dbReference>
<evidence type="ECO:0000313" key="3">
    <source>
        <dbReference type="Proteomes" id="UP001626628"/>
    </source>
</evidence>
<dbReference type="Gene3D" id="3.90.1570.10">
    <property type="entry name" value="tt1808, chain A"/>
    <property type="match status" value="1"/>
</dbReference>
<evidence type="ECO:0000313" key="2">
    <source>
        <dbReference type="EMBL" id="WXK79255.1"/>
    </source>
</evidence>
<dbReference type="InterPro" id="IPR008538">
    <property type="entry name" value="Uma2"/>
</dbReference>
<protein>
    <submittedName>
        <fullName evidence="2">Uma2 family endonuclease</fullName>
    </submittedName>
</protein>
<organism evidence="2 3">
    <name type="scientific">Streptomyces sirii</name>
    <dbReference type="NCBI Taxonomy" id="3127701"/>
    <lineage>
        <taxon>Bacteria</taxon>
        <taxon>Bacillati</taxon>
        <taxon>Actinomycetota</taxon>
        <taxon>Actinomycetes</taxon>
        <taxon>Kitasatosporales</taxon>
        <taxon>Streptomycetaceae</taxon>
        <taxon>Streptomyces</taxon>
    </lineage>
</organism>
<dbReference type="InterPro" id="IPR012296">
    <property type="entry name" value="Nuclease_put_TT1808"/>
</dbReference>
<dbReference type="InterPro" id="IPR011335">
    <property type="entry name" value="Restrct_endonuc-II-like"/>
</dbReference>
<dbReference type="PANTHER" id="PTHR35400:SF3">
    <property type="entry name" value="SLL1072 PROTEIN"/>
    <property type="match status" value="1"/>
</dbReference>
<proteinExistence type="predicted"/>
<dbReference type="SUPFAM" id="SSF52980">
    <property type="entry name" value="Restriction endonuclease-like"/>
    <property type="match status" value="1"/>
</dbReference>
<accession>A0ABZ2QTA1</accession>
<dbReference type="RefSeq" id="WP_399150482.1">
    <property type="nucleotide sequence ID" value="NZ_CP147982.1"/>
</dbReference>
<name>A0ABZ2QTA1_9ACTN</name>
<feature type="domain" description="Putative restriction endonuclease" evidence="1">
    <location>
        <begin position="28"/>
        <end position="194"/>
    </location>
</feature>
<keyword evidence="3" id="KW-1185">Reference proteome</keyword>
<dbReference type="CDD" id="cd06260">
    <property type="entry name" value="DUF820-like"/>
    <property type="match status" value="1"/>
</dbReference>
<evidence type="ECO:0000259" key="1">
    <source>
        <dbReference type="Pfam" id="PF05685"/>
    </source>
</evidence>
<keyword evidence="2" id="KW-0540">Nuclease</keyword>
<sequence length="209" mass="22917">MSAAAVEGPYTPGHRSLTLLEQADQLMEQLPGYRVEILGGVLTVTPPPDFAHAKGLSSLRDTFAAAGLNRGETLVLEGVGLWLPDGRENFAMPDLSVVDADAEEHIVEYECVDPASFRMVLEITSGNYANDLRKKVAAYGAARVPVYVIVDRKHDRLHVLTEPIEDGYAVHHIHMAREKVTLPESIGAEVTLDVAQVLEDARRRNPREA</sequence>